<dbReference type="Gene3D" id="3.30.1490.20">
    <property type="entry name" value="ATP-grasp fold, A domain"/>
    <property type="match status" value="1"/>
</dbReference>
<keyword evidence="8" id="KW-0460">Magnesium</keyword>
<evidence type="ECO:0000256" key="6">
    <source>
        <dbReference type="ARBA" id="ARBA00022741"/>
    </source>
</evidence>
<keyword evidence="5" id="KW-0479">Metal-binding</keyword>
<evidence type="ECO:0000256" key="3">
    <source>
        <dbReference type="ARBA" id="ARBA00022490"/>
    </source>
</evidence>
<evidence type="ECO:0000256" key="4">
    <source>
        <dbReference type="ARBA" id="ARBA00022598"/>
    </source>
</evidence>
<accession>A0A383CB11</accession>
<dbReference type="SUPFAM" id="SSF56059">
    <property type="entry name" value="Glutathione synthetase ATP-binding domain-like"/>
    <property type="match status" value="1"/>
</dbReference>
<keyword evidence="7" id="KW-0067">ATP-binding</keyword>
<dbReference type="InterPro" id="IPR000291">
    <property type="entry name" value="D-Ala_lig_Van_CS"/>
</dbReference>
<dbReference type="PANTHER" id="PTHR23132">
    <property type="entry name" value="D-ALANINE--D-ALANINE LIGASE"/>
    <property type="match status" value="1"/>
</dbReference>
<evidence type="ECO:0000256" key="7">
    <source>
        <dbReference type="ARBA" id="ARBA00022840"/>
    </source>
</evidence>
<organism evidence="13">
    <name type="scientific">marine metagenome</name>
    <dbReference type="NCBI Taxonomy" id="408172"/>
    <lineage>
        <taxon>unclassified sequences</taxon>
        <taxon>metagenomes</taxon>
        <taxon>ecological metagenomes</taxon>
    </lineage>
</organism>
<dbReference type="NCBIfam" id="NF002378">
    <property type="entry name" value="PRK01372.1"/>
    <property type="match status" value="1"/>
</dbReference>
<feature type="domain" description="ATP-grasp" evidence="12">
    <location>
        <begin position="27"/>
        <end position="221"/>
    </location>
</feature>
<dbReference type="InterPro" id="IPR011761">
    <property type="entry name" value="ATP-grasp"/>
</dbReference>
<dbReference type="Gene3D" id="3.30.470.20">
    <property type="entry name" value="ATP-grasp fold, B domain"/>
    <property type="match status" value="1"/>
</dbReference>
<dbReference type="PROSITE" id="PS50975">
    <property type="entry name" value="ATP_GRASP"/>
    <property type="match status" value="1"/>
</dbReference>
<dbReference type="InterPro" id="IPR011095">
    <property type="entry name" value="Dala_Dala_lig_C"/>
</dbReference>
<evidence type="ECO:0000256" key="8">
    <source>
        <dbReference type="ARBA" id="ARBA00022842"/>
    </source>
</evidence>
<reference evidence="13" key="1">
    <citation type="submission" date="2018-05" db="EMBL/GenBank/DDBJ databases">
        <authorList>
            <person name="Lanie J.A."/>
            <person name="Ng W.-L."/>
            <person name="Kazmierczak K.M."/>
            <person name="Andrzejewski T.M."/>
            <person name="Davidsen T.M."/>
            <person name="Wayne K.J."/>
            <person name="Tettelin H."/>
            <person name="Glass J.I."/>
            <person name="Rusch D."/>
            <person name="Podicherti R."/>
            <person name="Tsui H.-C.T."/>
            <person name="Winkler M.E."/>
        </authorList>
    </citation>
    <scope>NUCLEOTIDE SEQUENCE</scope>
</reference>
<keyword evidence="11" id="KW-0464">Manganese</keyword>
<dbReference type="FunFam" id="3.30.470.20:FF:000008">
    <property type="entry name" value="D-alanine--D-alanine ligase"/>
    <property type="match status" value="1"/>
</dbReference>
<dbReference type="GO" id="GO:0009252">
    <property type="term" value="P:peptidoglycan biosynthetic process"/>
    <property type="evidence" value="ECO:0007669"/>
    <property type="project" value="UniProtKB-KW"/>
</dbReference>
<dbReference type="GO" id="GO:0008360">
    <property type="term" value="P:regulation of cell shape"/>
    <property type="evidence" value="ECO:0007669"/>
    <property type="project" value="UniProtKB-KW"/>
</dbReference>
<dbReference type="GO" id="GO:0046872">
    <property type="term" value="F:metal ion binding"/>
    <property type="evidence" value="ECO:0007669"/>
    <property type="project" value="UniProtKB-KW"/>
</dbReference>
<dbReference type="GO" id="GO:0005737">
    <property type="term" value="C:cytoplasm"/>
    <property type="evidence" value="ECO:0007669"/>
    <property type="project" value="UniProtKB-SubCell"/>
</dbReference>
<dbReference type="InterPro" id="IPR013815">
    <property type="entry name" value="ATP_grasp_subdomain_1"/>
</dbReference>
<evidence type="ECO:0000256" key="11">
    <source>
        <dbReference type="ARBA" id="ARBA00023211"/>
    </source>
</evidence>
<protein>
    <recommendedName>
        <fullName evidence="12">ATP-grasp domain-containing protein</fullName>
    </recommendedName>
</protein>
<keyword evidence="6" id="KW-0547">Nucleotide-binding</keyword>
<dbReference type="PANTHER" id="PTHR23132:SF23">
    <property type="entry name" value="D-ALANINE--D-ALANINE LIGASE B"/>
    <property type="match status" value="1"/>
</dbReference>
<gene>
    <name evidence="13" type="ORF">METZ01_LOCUS482114</name>
</gene>
<name>A0A383CB11_9ZZZZ</name>
<comment type="similarity">
    <text evidence="2">Belongs to the D-alanine--D-alanine ligase family.</text>
</comment>
<comment type="subcellular location">
    <subcellularLocation>
        <location evidence="1">Cytoplasm</location>
    </subcellularLocation>
</comment>
<dbReference type="EMBL" id="UINC01207254">
    <property type="protein sequence ID" value="SVE29260.1"/>
    <property type="molecule type" value="Genomic_DNA"/>
</dbReference>
<dbReference type="GO" id="GO:0005524">
    <property type="term" value="F:ATP binding"/>
    <property type="evidence" value="ECO:0007669"/>
    <property type="project" value="UniProtKB-KW"/>
</dbReference>
<evidence type="ECO:0000256" key="5">
    <source>
        <dbReference type="ARBA" id="ARBA00022723"/>
    </source>
</evidence>
<evidence type="ECO:0000259" key="12">
    <source>
        <dbReference type="PROSITE" id="PS50975"/>
    </source>
</evidence>
<evidence type="ECO:0000256" key="2">
    <source>
        <dbReference type="ARBA" id="ARBA00010871"/>
    </source>
</evidence>
<dbReference type="Pfam" id="PF07478">
    <property type="entry name" value="Dala_Dala_lig_C"/>
    <property type="match status" value="1"/>
</dbReference>
<feature type="non-terminal residue" evidence="13">
    <location>
        <position position="1"/>
    </location>
</feature>
<keyword evidence="10" id="KW-0573">Peptidoglycan synthesis</keyword>
<dbReference type="AlphaFoldDB" id="A0A383CB11"/>
<evidence type="ECO:0000256" key="1">
    <source>
        <dbReference type="ARBA" id="ARBA00004496"/>
    </source>
</evidence>
<proteinExistence type="inferred from homology"/>
<evidence type="ECO:0000256" key="10">
    <source>
        <dbReference type="ARBA" id="ARBA00022984"/>
    </source>
</evidence>
<evidence type="ECO:0000256" key="9">
    <source>
        <dbReference type="ARBA" id="ARBA00022960"/>
    </source>
</evidence>
<keyword evidence="3" id="KW-0963">Cytoplasm</keyword>
<dbReference type="GO" id="GO:0008716">
    <property type="term" value="F:D-alanine-D-alanine ligase activity"/>
    <property type="evidence" value="ECO:0007669"/>
    <property type="project" value="InterPro"/>
</dbReference>
<keyword evidence="9" id="KW-0133">Cell shape</keyword>
<sequence length="226" mass="25131">FLESLGVRYTGSGNEASAICMDKQVSKALVFRKNILTPDWVSLAMEDDVPEDHDLGYPLVVKPNSQGSTIGLTIVSNPSELNDAVILARKYDSIVLMESFVAGREITVSIIGDKAYPIVEIFPSHDVYDYDCKYTKGMTEYYCPAKIDVSGTLEIQAIAVRIHKLLGCRHYSRVDFRLDKNNKAWFLEVNTLPGMTETSNVPKSAKVAGMDFPELIQTIIDEALKD</sequence>
<keyword evidence="4" id="KW-0436">Ligase</keyword>
<dbReference type="PROSITE" id="PS00844">
    <property type="entry name" value="DALA_DALA_LIGASE_2"/>
    <property type="match status" value="1"/>
</dbReference>
<evidence type="ECO:0000313" key="13">
    <source>
        <dbReference type="EMBL" id="SVE29260.1"/>
    </source>
</evidence>